<sequence>MKTIFTLALALFTSLIFADSHIIVKQNGEKLEVNYVTTKDNTVFYSLPGNSAVKEISLFAIDKIIDKKTNSILVDNHKADVSGKTGYKNVQIITNSQANGLHQGTALKTTIHKPKGQMKSDWIADASTRIKKQAAEQGFPFVVITNQTDSKLEAVAYNY</sequence>
<name>A0A3E0EQM7_9FLAO</name>
<evidence type="ECO:0000313" key="3">
    <source>
        <dbReference type="Proteomes" id="UP000257136"/>
    </source>
</evidence>
<gene>
    <name evidence="2" type="ORF">C8P67_104299</name>
</gene>
<dbReference type="EMBL" id="QUNI01000004">
    <property type="protein sequence ID" value="REG99669.1"/>
    <property type="molecule type" value="Genomic_DNA"/>
</dbReference>
<organism evidence="2 3">
    <name type="scientific">Flavobacterium aquicola</name>
    <dbReference type="NCBI Taxonomy" id="1682742"/>
    <lineage>
        <taxon>Bacteria</taxon>
        <taxon>Pseudomonadati</taxon>
        <taxon>Bacteroidota</taxon>
        <taxon>Flavobacteriia</taxon>
        <taxon>Flavobacteriales</taxon>
        <taxon>Flavobacteriaceae</taxon>
        <taxon>Flavobacterium</taxon>
    </lineage>
</organism>
<protein>
    <submittedName>
        <fullName evidence="2">Uncharacterized protein</fullName>
    </submittedName>
</protein>
<keyword evidence="1" id="KW-0732">Signal</keyword>
<dbReference type="AlphaFoldDB" id="A0A3E0EQM7"/>
<keyword evidence="3" id="KW-1185">Reference proteome</keyword>
<feature type="signal peptide" evidence="1">
    <location>
        <begin position="1"/>
        <end position="18"/>
    </location>
</feature>
<feature type="chain" id="PRO_5017606899" evidence="1">
    <location>
        <begin position="19"/>
        <end position="159"/>
    </location>
</feature>
<accession>A0A3E0EQM7</accession>
<dbReference type="OrthoDB" id="1347412at2"/>
<comment type="caution">
    <text evidence="2">The sequence shown here is derived from an EMBL/GenBank/DDBJ whole genome shotgun (WGS) entry which is preliminary data.</text>
</comment>
<evidence type="ECO:0000313" key="2">
    <source>
        <dbReference type="EMBL" id="REG99669.1"/>
    </source>
</evidence>
<dbReference type="RefSeq" id="WP_115812494.1">
    <property type="nucleotide sequence ID" value="NZ_QUNI01000004.1"/>
</dbReference>
<evidence type="ECO:0000256" key="1">
    <source>
        <dbReference type="SAM" id="SignalP"/>
    </source>
</evidence>
<dbReference type="Proteomes" id="UP000257136">
    <property type="component" value="Unassembled WGS sequence"/>
</dbReference>
<proteinExistence type="predicted"/>
<reference evidence="2 3" key="1">
    <citation type="submission" date="2018-08" db="EMBL/GenBank/DDBJ databases">
        <title>Genomic Encyclopedia of Archaeal and Bacterial Type Strains, Phase II (KMG-II): from individual species to whole genera.</title>
        <authorList>
            <person name="Goeker M."/>
        </authorList>
    </citation>
    <scope>NUCLEOTIDE SEQUENCE [LARGE SCALE GENOMIC DNA]</scope>
    <source>
        <strain evidence="2 3">DSM 100880</strain>
    </source>
</reference>